<dbReference type="Gene3D" id="3.30.300.20">
    <property type="match status" value="1"/>
</dbReference>
<dbReference type="STRING" id="4081.A0A3Q7IV62"/>
<reference evidence="2" key="2">
    <citation type="submission" date="2019-01" db="UniProtKB">
        <authorList>
            <consortium name="EnsemblPlants"/>
        </authorList>
    </citation>
    <scope>IDENTIFICATION</scope>
    <source>
        <strain evidence="2">cv. Heinz 1706</strain>
    </source>
</reference>
<dbReference type="InterPro" id="IPR015946">
    <property type="entry name" value="KH_dom-like_a/b"/>
</dbReference>
<protein>
    <submittedName>
        <fullName evidence="2">Uncharacterized protein</fullName>
    </submittedName>
</protein>
<dbReference type="InParanoid" id="A0A3Q7IV62"/>
<evidence type="ECO:0000313" key="2">
    <source>
        <dbReference type="EnsemblPlants" id="Solyc11g039530.1.1.1"/>
    </source>
</evidence>
<keyword evidence="1" id="KW-0812">Transmembrane</keyword>
<evidence type="ECO:0000256" key="1">
    <source>
        <dbReference type="SAM" id="Phobius"/>
    </source>
</evidence>
<dbReference type="Proteomes" id="UP000004994">
    <property type="component" value="Chromosome 11"/>
</dbReference>
<organism evidence="2">
    <name type="scientific">Solanum lycopersicum</name>
    <name type="common">Tomato</name>
    <name type="synonym">Lycopersicon esculentum</name>
    <dbReference type="NCBI Taxonomy" id="4081"/>
    <lineage>
        <taxon>Eukaryota</taxon>
        <taxon>Viridiplantae</taxon>
        <taxon>Streptophyta</taxon>
        <taxon>Embryophyta</taxon>
        <taxon>Tracheophyta</taxon>
        <taxon>Spermatophyta</taxon>
        <taxon>Magnoliopsida</taxon>
        <taxon>eudicotyledons</taxon>
        <taxon>Gunneridae</taxon>
        <taxon>Pentapetalae</taxon>
        <taxon>asterids</taxon>
        <taxon>lamiids</taxon>
        <taxon>Solanales</taxon>
        <taxon>Solanaceae</taxon>
        <taxon>Solanoideae</taxon>
        <taxon>Solaneae</taxon>
        <taxon>Solanum</taxon>
        <taxon>Solanum subgen. Lycopersicon</taxon>
    </lineage>
</organism>
<accession>A0A3Q7IV62</accession>
<name>A0A3Q7IV62_SOLLC</name>
<dbReference type="Gramene" id="Solyc11g039530.1.1">
    <property type="protein sequence ID" value="Solyc11g039530.1.1.1"/>
    <property type="gene ID" value="Solyc11g039530.1"/>
</dbReference>
<dbReference type="InterPro" id="IPR009019">
    <property type="entry name" value="KH_sf_prok-type"/>
</dbReference>
<keyword evidence="1" id="KW-0472">Membrane</keyword>
<reference evidence="2" key="1">
    <citation type="journal article" date="2012" name="Nature">
        <title>The tomato genome sequence provides insights into fleshy fruit evolution.</title>
        <authorList>
            <consortium name="Tomato Genome Consortium"/>
        </authorList>
    </citation>
    <scope>NUCLEOTIDE SEQUENCE [LARGE SCALE GENOMIC DNA]</scope>
    <source>
        <strain evidence="2">cv. Heinz 1706</strain>
    </source>
</reference>
<dbReference type="AlphaFoldDB" id="A0A3Q7IV62"/>
<evidence type="ECO:0000313" key="3">
    <source>
        <dbReference type="Proteomes" id="UP000004994"/>
    </source>
</evidence>
<feature type="transmembrane region" description="Helical" evidence="1">
    <location>
        <begin position="19"/>
        <end position="35"/>
    </location>
</feature>
<proteinExistence type="predicted"/>
<keyword evidence="3" id="KW-1185">Reference proteome</keyword>
<dbReference type="PaxDb" id="4081-Solyc11g039530.1.1"/>
<dbReference type="GO" id="GO:0003723">
    <property type="term" value="F:RNA binding"/>
    <property type="evidence" value="ECO:0007669"/>
    <property type="project" value="InterPro"/>
</dbReference>
<keyword evidence="1" id="KW-1133">Transmembrane helix</keyword>
<sequence>MRTSSGIEGIARIEIQKRIYLILVIMFMGFPKLLIKIRPRGIEELQMTLQKTMCGQVDQSQSGAGMSIYSCCSTTFHFLFGLSISSQLYI</sequence>
<dbReference type="EnsemblPlants" id="Solyc11g039530.1.1">
    <property type="protein sequence ID" value="Solyc11g039530.1.1.1"/>
    <property type="gene ID" value="Solyc11g039530.1"/>
</dbReference>
<dbReference type="SUPFAM" id="SSF54814">
    <property type="entry name" value="Prokaryotic type KH domain (KH-domain type II)"/>
    <property type="match status" value="1"/>
</dbReference>